<evidence type="ECO:0000256" key="8">
    <source>
        <dbReference type="ARBA" id="ARBA00022694"/>
    </source>
</evidence>
<evidence type="ECO:0000313" key="15">
    <source>
        <dbReference type="Proteomes" id="UP000824074"/>
    </source>
</evidence>
<keyword evidence="10 12" id="KW-0408">Iron</keyword>
<evidence type="ECO:0000256" key="7">
    <source>
        <dbReference type="ARBA" id="ARBA00022691"/>
    </source>
</evidence>
<dbReference type="SUPFAM" id="SSF102114">
    <property type="entry name" value="Radical SAM enzymes"/>
    <property type="match status" value="1"/>
</dbReference>
<evidence type="ECO:0000313" key="14">
    <source>
        <dbReference type="EMBL" id="HIU39860.1"/>
    </source>
</evidence>
<dbReference type="InterPro" id="IPR040072">
    <property type="entry name" value="Methyltransferase_A"/>
</dbReference>
<dbReference type="InterPro" id="IPR007197">
    <property type="entry name" value="rSAM"/>
</dbReference>
<dbReference type="Pfam" id="PF21016">
    <property type="entry name" value="RlmN_N"/>
    <property type="match status" value="1"/>
</dbReference>
<evidence type="ECO:0000256" key="3">
    <source>
        <dbReference type="ARBA" id="ARBA00022490"/>
    </source>
</evidence>
<keyword evidence="3 12" id="KW-0963">Cytoplasm</keyword>
<feature type="binding site" evidence="12">
    <location>
        <position position="188"/>
    </location>
    <ligand>
        <name>S-adenosyl-L-methionine</name>
        <dbReference type="ChEBI" id="CHEBI:59789"/>
    </ligand>
</feature>
<dbReference type="PIRSF" id="PIRSF006004">
    <property type="entry name" value="CHP00048"/>
    <property type="match status" value="1"/>
</dbReference>
<feature type="binding site" evidence="12">
    <location>
        <position position="109"/>
    </location>
    <ligand>
        <name>[4Fe-4S] cluster</name>
        <dbReference type="ChEBI" id="CHEBI:49883"/>
        <note>4Fe-4S-S-AdoMet</note>
    </ligand>
</feature>
<dbReference type="AlphaFoldDB" id="A0A9D1ILJ6"/>
<keyword evidence="12" id="KW-1015">Disulfide bond</keyword>
<dbReference type="GO" id="GO:0046872">
    <property type="term" value="F:metal ion binding"/>
    <property type="evidence" value="ECO:0007669"/>
    <property type="project" value="UniProtKB-KW"/>
</dbReference>
<comment type="catalytic activity">
    <reaction evidence="12">
        <text>adenosine(37) in tRNA + 2 reduced [2Fe-2S]-[ferredoxin] + 2 S-adenosyl-L-methionine = 2-methyladenosine(37) in tRNA + 5'-deoxyadenosine + L-methionine + 2 oxidized [2Fe-2S]-[ferredoxin] + S-adenosyl-L-homocysteine</text>
        <dbReference type="Rhea" id="RHEA:43332"/>
        <dbReference type="Rhea" id="RHEA-COMP:10000"/>
        <dbReference type="Rhea" id="RHEA-COMP:10001"/>
        <dbReference type="Rhea" id="RHEA-COMP:10162"/>
        <dbReference type="Rhea" id="RHEA-COMP:10485"/>
        <dbReference type="ChEBI" id="CHEBI:17319"/>
        <dbReference type="ChEBI" id="CHEBI:33737"/>
        <dbReference type="ChEBI" id="CHEBI:33738"/>
        <dbReference type="ChEBI" id="CHEBI:57844"/>
        <dbReference type="ChEBI" id="CHEBI:57856"/>
        <dbReference type="ChEBI" id="CHEBI:59789"/>
        <dbReference type="ChEBI" id="CHEBI:74411"/>
        <dbReference type="ChEBI" id="CHEBI:74497"/>
        <dbReference type="EC" id="2.1.1.192"/>
    </reaction>
</comment>
<dbReference type="SFLD" id="SFLDF00275">
    <property type="entry name" value="adenosine_C2_methyltransferase"/>
    <property type="match status" value="1"/>
</dbReference>
<accession>A0A9D1ILJ6</accession>
<feature type="binding site" evidence="12">
    <location>
        <begin position="211"/>
        <end position="213"/>
    </location>
    <ligand>
        <name>S-adenosyl-L-methionine</name>
        <dbReference type="ChEBI" id="CHEBI:59789"/>
    </ligand>
</feature>
<sequence>MNNIYDYTKKDLEDYFLSIGQSKFRASQVFDWLYVKRVKSFDEMTNLKKDLITYLKNNFSTSFIKQVTKEEDVDVKKYLFELFDGNKIEAVLMHHDYGNSICVSTQVGCNMGCLFCESGRLKKLRNLNVCELVQQVLLVEEDIKERISHVVLMGIGEPFDNYDNVMKFINIINDPKGINIGIRHITVSTCGIVPKINEFANEKIGVNLAISLHAPNNKIRDMIMPINKAYKIEDIINAVKDYIKKANRRVTFEYIMLKDVNDSCDCAKELSNLLKGINCYVNLIPYNETSNIKYKKSDKVTINEFYDILKKNNINVTIRREFGSNVSAACGQLRSKQIKGKED</sequence>
<evidence type="ECO:0000256" key="10">
    <source>
        <dbReference type="ARBA" id="ARBA00023004"/>
    </source>
</evidence>
<feature type="binding site" evidence="12">
    <location>
        <position position="116"/>
    </location>
    <ligand>
        <name>[4Fe-4S] cluster</name>
        <dbReference type="ChEBI" id="CHEBI:49883"/>
        <note>4Fe-4S-S-AdoMet</note>
    </ligand>
</feature>
<reference evidence="14" key="1">
    <citation type="submission" date="2020-10" db="EMBL/GenBank/DDBJ databases">
        <authorList>
            <person name="Gilroy R."/>
        </authorList>
    </citation>
    <scope>NUCLEOTIDE SEQUENCE</scope>
    <source>
        <strain evidence="14">CHK193-30670</strain>
    </source>
</reference>
<dbReference type="CDD" id="cd01335">
    <property type="entry name" value="Radical_SAM"/>
    <property type="match status" value="1"/>
</dbReference>
<dbReference type="InterPro" id="IPR058240">
    <property type="entry name" value="rSAM_sf"/>
</dbReference>
<proteinExistence type="inferred from homology"/>
<dbReference type="GO" id="GO:0019843">
    <property type="term" value="F:rRNA binding"/>
    <property type="evidence" value="ECO:0007669"/>
    <property type="project" value="UniProtKB-UniRule"/>
</dbReference>
<keyword evidence="9 12" id="KW-0479">Metal-binding</keyword>
<dbReference type="GO" id="GO:0000049">
    <property type="term" value="F:tRNA binding"/>
    <property type="evidence" value="ECO:0007669"/>
    <property type="project" value="UniProtKB-UniRule"/>
</dbReference>
<comment type="similarity">
    <text evidence="12">Belongs to the radical SAM superfamily. RlmN family.</text>
</comment>
<evidence type="ECO:0000256" key="5">
    <source>
        <dbReference type="ARBA" id="ARBA00022603"/>
    </source>
</evidence>
<keyword evidence="5 12" id="KW-0489">Methyltransferase</keyword>
<comment type="function">
    <text evidence="12">Specifically methylates position 2 of adenine 2503 in 23S rRNA and position 2 of adenine 37 in tRNAs.</text>
</comment>
<evidence type="ECO:0000259" key="13">
    <source>
        <dbReference type="PROSITE" id="PS51918"/>
    </source>
</evidence>
<dbReference type="PANTHER" id="PTHR30544:SF5">
    <property type="entry name" value="RADICAL SAM CORE DOMAIN-CONTAINING PROTEIN"/>
    <property type="match status" value="1"/>
</dbReference>
<evidence type="ECO:0000256" key="9">
    <source>
        <dbReference type="ARBA" id="ARBA00022723"/>
    </source>
</evidence>
<feature type="binding site" evidence="12">
    <location>
        <position position="113"/>
    </location>
    <ligand>
        <name>[4Fe-4S] cluster</name>
        <dbReference type="ChEBI" id="CHEBI:49883"/>
        <note>4Fe-4S-S-AdoMet</note>
    </ligand>
</feature>
<dbReference type="Gene3D" id="1.10.150.530">
    <property type="match status" value="1"/>
</dbReference>
<evidence type="ECO:0000256" key="1">
    <source>
        <dbReference type="ARBA" id="ARBA00004496"/>
    </source>
</evidence>
<dbReference type="SFLD" id="SFLDS00029">
    <property type="entry name" value="Radical_SAM"/>
    <property type="match status" value="1"/>
</dbReference>
<feature type="domain" description="Radical SAM core" evidence="13">
    <location>
        <begin position="95"/>
        <end position="325"/>
    </location>
</feature>
<comment type="caution">
    <text evidence="12">Lacks conserved residue(s) required for the propagation of feature annotation.</text>
</comment>
<feature type="active site" description="S-methylcysteine intermediate" evidence="12">
    <location>
        <position position="330"/>
    </location>
</feature>
<name>A0A9D1ILJ6_9FIRM</name>
<dbReference type="SFLD" id="SFLDG01062">
    <property type="entry name" value="methyltransferase_(Class_A)"/>
    <property type="match status" value="1"/>
</dbReference>
<dbReference type="InterPro" id="IPR027492">
    <property type="entry name" value="RNA_MTrfase_RlmN"/>
</dbReference>
<evidence type="ECO:0000256" key="11">
    <source>
        <dbReference type="ARBA" id="ARBA00023014"/>
    </source>
</evidence>
<organism evidence="14 15">
    <name type="scientific">Candidatus Aphodocola excrementigallinarum</name>
    <dbReference type="NCBI Taxonomy" id="2840670"/>
    <lineage>
        <taxon>Bacteria</taxon>
        <taxon>Bacillati</taxon>
        <taxon>Bacillota</taxon>
        <taxon>Bacilli</taxon>
        <taxon>Candidatus Aphodocola</taxon>
    </lineage>
</organism>
<keyword evidence="6 12" id="KW-0808">Transferase</keyword>
<evidence type="ECO:0000256" key="4">
    <source>
        <dbReference type="ARBA" id="ARBA00022552"/>
    </source>
</evidence>
<evidence type="ECO:0000256" key="12">
    <source>
        <dbReference type="HAMAP-Rule" id="MF_01849"/>
    </source>
</evidence>
<comment type="caution">
    <text evidence="14">The sequence shown here is derived from an EMBL/GenBank/DDBJ whole genome shotgun (WGS) entry which is preliminary data.</text>
</comment>
<keyword evidence="2 12" id="KW-0004">4Fe-4S</keyword>
<comment type="miscellaneous">
    <text evidence="12">Reaction proceeds by a ping-pong mechanism involving intermediate methylation of a conserved cysteine residue.</text>
</comment>
<evidence type="ECO:0000256" key="2">
    <source>
        <dbReference type="ARBA" id="ARBA00022485"/>
    </source>
</evidence>
<dbReference type="EC" id="2.1.1.192" evidence="12"/>
<comment type="catalytic activity">
    <reaction evidence="12">
        <text>adenosine(2503) in 23S rRNA + 2 reduced [2Fe-2S]-[ferredoxin] + 2 S-adenosyl-L-methionine = 2-methyladenosine(2503) in 23S rRNA + 5'-deoxyadenosine + L-methionine + 2 oxidized [2Fe-2S]-[ferredoxin] + S-adenosyl-L-homocysteine</text>
        <dbReference type="Rhea" id="RHEA:42916"/>
        <dbReference type="Rhea" id="RHEA-COMP:10000"/>
        <dbReference type="Rhea" id="RHEA-COMP:10001"/>
        <dbReference type="Rhea" id="RHEA-COMP:10152"/>
        <dbReference type="Rhea" id="RHEA-COMP:10282"/>
        <dbReference type="ChEBI" id="CHEBI:17319"/>
        <dbReference type="ChEBI" id="CHEBI:33737"/>
        <dbReference type="ChEBI" id="CHEBI:33738"/>
        <dbReference type="ChEBI" id="CHEBI:57844"/>
        <dbReference type="ChEBI" id="CHEBI:57856"/>
        <dbReference type="ChEBI" id="CHEBI:59789"/>
        <dbReference type="ChEBI" id="CHEBI:74411"/>
        <dbReference type="ChEBI" id="CHEBI:74497"/>
        <dbReference type="EC" id="2.1.1.192"/>
    </reaction>
</comment>
<dbReference type="InterPro" id="IPR048641">
    <property type="entry name" value="RlmN_N"/>
</dbReference>
<gene>
    <name evidence="12 14" type="primary">rlmN</name>
    <name evidence="14" type="ORF">IAB68_00980</name>
</gene>
<feature type="binding site" evidence="12">
    <location>
        <position position="287"/>
    </location>
    <ligand>
        <name>S-adenosyl-L-methionine</name>
        <dbReference type="ChEBI" id="CHEBI:59789"/>
    </ligand>
</feature>
<dbReference type="NCBIfam" id="TIGR00048">
    <property type="entry name" value="rRNA_mod_RlmN"/>
    <property type="match status" value="1"/>
</dbReference>
<protein>
    <recommendedName>
        <fullName evidence="12">Probable dual-specificity RNA methyltransferase RlmN</fullName>
        <ecNumber evidence="12">2.1.1.192</ecNumber>
    </recommendedName>
    <alternativeName>
        <fullName evidence="12">23S rRNA (adenine(2503)-C(2))-methyltransferase</fullName>
    </alternativeName>
    <alternativeName>
        <fullName evidence="12">23S rRNA m2A2503 methyltransferase</fullName>
    </alternativeName>
    <alternativeName>
        <fullName evidence="12">Ribosomal RNA large subunit methyltransferase N</fullName>
    </alternativeName>
    <alternativeName>
        <fullName evidence="12">tRNA (adenine(37)-C(2))-methyltransferase</fullName>
    </alternativeName>
    <alternativeName>
        <fullName evidence="12">tRNA m2A37 methyltransferase</fullName>
    </alternativeName>
</protein>
<dbReference type="HAMAP" id="MF_01849">
    <property type="entry name" value="RNA_methyltr_RlmN"/>
    <property type="match status" value="1"/>
</dbReference>
<dbReference type="GO" id="GO:0002935">
    <property type="term" value="F:tRNA (adenine(37)-C2)-methyltransferase activity"/>
    <property type="evidence" value="ECO:0007669"/>
    <property type="project" value="UniProtKB-UniRule"/>
</dbReference>
<evidence type="ECO:0000256" key="6">
    <source>
        <dbReference type="ARBA" id="ARBA00022679"/>
    </source>
</evidence>
<dbReference type="GO" id="GO:0070040">
    <property type="term" value="F:rRNA (adenine(2503)-C2-)-methyltransferase activity"/>
    <property type="evidence" value="ECO:0007669"/>
    <property type="project" value="UniProtKB-UniRule"/>
</dbReference>
<dbReference type="PANTHER" id="PTHR30544">
    <property type="entry name" value="23S RRNA METHYLTRANSFERASE"/>
    <property type="match status" value="1"/>
</dbReference>
<feature type="active site" description="Proton acceptor" evidence="12">
    <location>
        <position position="89"/>
    </location>
</feature>
<dbReference type="GO" id="GO:0005737">
    <property type="term" value="C:cytoplasm"/>
    <property type="evidence" value="ECO:0007669"/>
    <property type="project" value="UniProtKB-SubCell"/>
</dbReference>
<dbReference type="FunFam" id="3.20.20.70:FF:000014">
    <property type="entry name" value="Probable dual-specificity RNA methyltransferase RlmN"/>
    <property type="match status" value="1"/>
</dbReference>
<dbReference type="EMBL" id="DVMT01000014">
    <property type="protein sequence ID" value="HIU39860.1"/>
    <property type="molecule type" value="Genomic_DNA"/>
</dbReference>
<keyword evidence="4 12" id="KW-0698">rRNA processing</keyword>
<dbReference type="GO" id="GO:0051539">
    <property type="term" value="F:4 iron, 4 sulfur cluster binding"/>
    <property type="evidence" value="ECO:0007669"/>
    <property type="project" value="UniProtKB-UniRule"/>
</dbReference>
<dbReference type="InterPro" id="IPR004383">
    <property type="entry name" value="rRNA_lsu_MTrfase_RlmN/Cfr"/>
</dbReference>
<keyword evidence="8 12" id="KW-0819">tRNA processing</keyword>
<keyword evidence="11 12" id="KW-0411">Iron-sulfur</keyword>
<feature type="binding site" evidence="12">
    <location>
        <begin position="156"/>
        <end position="157"/>
    </location>
    <ligand>
        <name>S-adenosyl-L-methionine</name>
        <dbReference type="ChEBI" id="CHEBI:59789"/>
    </ligand>
</feature>
<dbReference type="Gene3D" id="3.20.20.70">
    <property type="entry name" value="Aldolase class I"/>
    <property type="match status" value="1"/>
</dbReference>
<dbReference type="InterPro" id="IPR013785">
    <property type="entry name" value="Aldolase_TIM"/>
</dbReference>
<dbReference type="PROSITE" id="PS51918">
    <property type="entry name" value="RADICAL_SAM"/>
    <property type="match status" value="1"/>
</dbReference>
<dbReference type="GO" id="GO:0030488">
    <property type="term" value="P:tRNA methylation"/>
    <property type="evidence" value="ECO:0007669"/>
    <property type="project" value="UniProtKB-UniRule"/>
</dbReference>
<dbReference type="GO" id="GO:0070475">
    <property type="term" value="P:rRNA base methylation"/>
    <property type="evidence" value="ECO:0007669"/>
    <property type="project" value="UniProtKB-UniRule"/>
</dbReference>
<comment type="subcellular location">
    <subcellularLocation>
        <location evidence="1 12">Cytoplasm</location>
    </subcellularLocation>
</comment>
<keyword evidence="7 12" id="KW-0949">S-adenosyl-L-methionine</keyword>
<dbReference type="Pfam" id="PF04055">
    <property type="entry name" value="Radical_SAM"/>
    <property type="match status" value="1"/>
</dbReference>
<reference evidence="14" key="2">
    <citation type="journal article" date="2021" name="PeerJ">
        <title>Extensive microbial diversity within the chicken gut microbiome revealed by metagenomics and culture.</title>
        <authorList>
            <person name="Gilroy R."/>
            <person name="Ravi A."/>
            <person name="Getino M."/>
            <person name="Pursley I."/>
            <person name="Horton D.L."/>
            <person name="Alikhan N.F."/>
            <person name="Baker D."/>
            <person name="Gharbi K."/>
            <person name="Hall N."/>
            <person name="Watson M."/>
            <person name="Adriaenssens E.M."/>
            <person name="Foster-Nyarko E."/>
            <person name="Jarju S."/>
            <person name="Secka A."/>
            <person name="Antonio M."/>
            <person name="Oren A."/>
            <person name="Chaudhuri R.R."/>
            <person name="La Ragione R."/>
            <person name="Hildebrand F."/>
            <person name="Pallen M.J."/>
        </authorList>
    </citation>
    <scope>NUCLEOTIDE SEQUENCE</scope>
    <source>
        <strain evidence="14">CHK193-30670</strain>
    </source>
</reference>
<dbReference type="Proteomes" id="UP000824074">
    <property type="component" value="Unassembled WGS sequence"/>
</dbReference>
<comment type="cofactor">
    <cofactor evidence="12">
        <name>[4Fe-4S] cluster</name>
        <dbReference type="ChEBI" id="CHEBI:49883"/>
    </cofactor>
    <text evidence="12">Binds 1 [4Fe-4S] cluster. The cluster is coordinated with 3 cysteines and an exchangeable S-adenosyl-L-methionine.</text>
</comment>